<reference evidence="6 9" key="2">
    <citation type="submission" date="2016-11" db="EMBL/GenBank/DDBJ databases">
        <title>complete genome sequence of Bifidobacterium choerinum strain FMB-1.</title>
        <authorList>
            <person name="Park C.-S."/>
            <person name="Jung D.-H."/>
            <person name="Choi D.-S."/>
        </authorList>
    </citation>
    <scope>NUCLEOTIDE SEQUENCE [LARGE SCALE GENOMIC DNA]</scope>
    <source>
        <strain evidence="6 9">FMB-1</strain>
    </source>
</reference>
<dbReference type="GO" id="GO:0006508">
    <property type="term" value="P:proteolysis"/>
    <property type="evidence" value="ECO:0007669"/>
    <property type="project" value="UniProtKB-KW"/>
</dbReference>
<dbReference type="InterPro" id="IPR029062">
    <property type="entry name" value="Class_I_gatase-like"/>
</dbReference>
<dbReference type="EMBL" id="JGYU01000015">
    <property type="protein sequence ID" value="KFI54761.1"/>
    <property type="molecule type" value="Genomic_DNA"/>
</dbReference>
<name>A0A087A7L1_9BIFI</name>
<organism evidence="7 8">
    <name type="scientific">Bifidobacterium choerinum</name>
    <dbReference type="NCBI Taxonomy" id="35760"/>
    <lineage>
        <taxon>Bacteria</taxon>
        <taxon>Bacillati</taxon>
        <taxon>Actinomycetota</taxon>
        <taxon>Actinomycetes</taxon>
        <taxon>Bifidobacteriales</taxon>
        <taxon>Bifidobacteriaceae</taxon>
        <taxon>Bifidobacterium</taxon>
    </lineage>
</organism>
<dbReference type="PANTHER" id="PTHR20842">
    <property type="entry name" value="PROTEASE S51 ALPHA-ASPARTYL DIPEPTIDASE"/>
    <property type="match status" value="1"/>
</dbReference>
<proteinExistence type="inferred from homology"/>
<dbReference type="STRING" id="35760.BCHO_1607"/>
<evidence type="ECO:0000256" key="2">
    <source>
        <dbReference type="ARBA" id="ARBA00022670"/>
    </source>
</evidence>
<dbReference type="Gene3D" id="3.40.50.880">
    <property type="match status" value="1"/>
</dbReference>
<dbReference type="Proteomes" id="UP000229907">
    <property type="component" value="Chromosome"/>
</dbReference>
<keyword evidence="2" id="KW-0645">Protease</keyword>
<keyword evidence="3" id="KW-0378">Hydrolase</keyword>
<gene>
    <name evidence="6" type="ORF">BcFMB_08170</name>
    <name evidence="7" type="ORF">BCHO_1607</name>
</gene>
<evidence type="ECO:0000313" key="7">
    <source>
        <dbReference type="EMBL" id="KFI54761.1"/>
    </source>
</evidence>
<dbReference type="GO" id="GO:0008236">
    <property type="term" value="F:serine-type peptidase activity"/>
    <property type="evidence" value="ECO:0007669"/>
    <property type="project" value="UniProtKB-KW"/>
</dbReference>
<dbReference type="Pfam" id="PF03575">
    <property type="entry name" value="Peptidase_S51"/>
    <property type="match status" value="1"/>
</dbReference>
<sequence>MRQSADGIIGMEEGKAAGGGTGAPSRRRLLLASSAAGLLPLMRRWLGLRRGAVVGFVPNASFAEHYGFANRMTAPWWRLRGLDVRVVDLDGRRSRICSLLRGCDLLYLCGGNSFHLMRCLRAAGVAPLIRELVDSGVPYVGESAGAVVAAPDIDYIAPMDARREPATTLRARRRPAAPTPGLGLTDVHVVPHVGGRMLGAAADEILHMHAGDAGYLPLRNDEALLAEGGRMRRLATGSAAARLL</sequence>
<feature type="region of interest" description="Disordered" evidence="5">
    <location>
        <begin position="1"/>
        <end position="23"/>
    </location>
</feature>
<evidence type="ECO:0000256" key="4">
    <source>
        <dbReference type="ARBA" id="ARBA00022825"/>
    </source>
</evidence>
<reference evidence="7 8" key="1">
    <citation type="submission" date="2014-03" db="EMBL/GenBank/DDBJ databases">
        <title>Genomics of Bifidobacteria.</title>
        <authorList>
            <person name="Ventura M."/>
            <person name="Milani C."/>
            <person name="Lugli G.A."/>
        </authorList>
    </citation>
    <scope>NUCLEOTIDE SEQUENCE [LARGE SCALE GENOMIC DNA]</scope>
    <source>
        <strain evidence="7 8">LMG 10510</strain>
    </source>
</reference>
<evidence type="ECO:0000313" key="9">
    <source>
        <dbReference type="Proteomes" id="UP000229907"/>
    </source>
</evidence>
<dbReference type="SUPFAM" id="SSF52317">
    <property type="entry name" value="Class I glutamine amidotransferase-like"/>
    <property type="match status" value="1"/>
</dbReference>
<evidence type="ECO:0000313" key="6">
    <source>
        <dbReference type="EMBL" id="ATU20900.1"/>
    </source>
</evidence>
<comment type="similarity">
    <text evidence="1">Belongs to the peptidase S51 family.</text>
</comment>
<protein>
    <submittedName>
        <fullName evidence="7">Peptidase</fullName>
    </submittedName>
</protein>
<dbReference type="Proteomes" id="UP000028995">
    <property type="component" value="Unassembled WGS sequence"/>
</dbReference>
<dbReference type="AlphaFoldDB" id="A0A087A7L1"/>
<evidence type="ECO:0000256" key="5">
    <source>
        <dbReference type="SAM" id="MobiDB-lite"/>
    </source>
</evidence>
<keyword evidence="4" id="KW-0720">Serine protease</keyword>
<evidence type="ECO:0000313" key="8">
    <source>
        <dbReference type="Proteomes" id="UP000028995"/>
    </source>
</evidence>
<evidence type="ECO:0000256" key="1">
    <source>
        <dbReference type="ARBA" id="ARBA00006534"/>
    </source>
</evidence>
<dbReference type="PANTHER" id="PTHR20842:SF0">
    <property type="entry name" value="ALPHA-ASPARTYL DIPEPTIDASE"/>
    <property type="match status" value="1"/>
</dbReference>
<dbReference type="KEGG" id="bcho:BcFMB_08170"/>
<keyword evidence="8" id="KW-1185">Reference proteome</keyword>
<evidence type="ECO:0000256" key="3">
    <source>
        <dbReference type="ARBA" id="ARBA00022801"/>
    </source>
</evidence>
<dbReference type="RefSeq" id="WP_024541217.1">
    <property type="nucleotide sequence ID" value="NZ_CP018044.1"/>
</dbReference>
<dbReference type="InterPro" id="IPR005320">
    <property type="entry name" value="Peptidase_S51"/>
</dbReference>
<accession>A0A087A7L1</accession>
<dbReference type="EMBL" id="CP018044">
    <property type="protein sequence ID" value="ATU20900.1"/>
    <property type="molecule type" value="Genomic_DNA"/>
</dbReference>
<dbReference type="eggNOG" id="COG3340">
    <property type="taxonomic scope" value="Bacteria"/>
</dbReference>